<dbReference type="InterPro" id="IPR014910">
    <property type="entry name" value="YdhR"/>
</dbReference>
<keyword evidence="1" id="KW-0503">Monooxygenase</keyword>
<evidence type="ECO:0000313" key="3">
    <source>
        <dbReference type="Proteomes" id="UP000237284"/>
    </source>
</evidence>
<dbReference type="InterPro" id="IPR011008">
    <property type="entry name" value="Dimeric_a/b-barrel"/>
</dbReference>
<dbReference type="Gene3D" id="3.30.70.100">
    <property type="match status" value="1"/>
</dbReference>
<gene>
    <name evidence="2" type="ORF">F131LOC_003060</name>
    <name evidence="1" type="ORF">F131LOC_02759</name>
</gene>
<dbReference type="GO" id="GO:0004497">
    <property type="term" value="F:monooxygenase activity"/>
    <property type="evidence" value="ECO:0007669"/>
    <property type="project" value="UniProtKB-KW"/>
</dbReference>
<keyword evidence="1" id="KW-0560">Oxidoreductase</keyword>
<proteinExistence type="predicted"/>
<dbReference type="NCBIfam" id="NF008333">
    <property type="entry name" value="PRK11118.1"/>
    <property type="match status" value="1"/>
</dbReference>
<dbReference type="RefSeq" id="WP_039507539.1">
    <property type="nucleotide sequence ID" value="NZ_BGPS01000007.1"/>
</dbReference>
<protein>
    <submittedName>
        <fullName evidence="1">Monooxygenase</fullName>
    </submittedName>
</protein>
<evidence type="ECO:0000313" key="2">
    <source>
        <dbReference type="EMBL" id="QPK16385.1"/>
    </source>
</evidence>
<dbReference type="SUPFAM" id="SSF54909">
    <property type="entry name" value="Dimeric alpha+beta barrel"/>
    <property type="match status" value="1"/>
</dbReference>
<evidence type="ECO:0000313" key="1">
    <source>
        <dbReference type="EMBL" id="POY49457.1"/>
    </source>
</evidence>
<dbReference type="Pfam" id="PF08803">
    <property type="entry name" value="ydhR"/>
    <property type="match status" value="1"/>
</dbReference>
<sequence>MSNKLLQLHFSFKGPFGREMSRQLVDLAESINHEPGFIWKIWTESEKNQEAGGIYLFKDEETANAYLKMHISRVKSLGVEEVTYKIFDVNEPLTALNHGHAE</sequence>
<reference evidence="2 3" key="2">
    <citation type="submission" date="2020-11" db="EMBL/GenBank/DDBJ databases">
        <title>Complete genome sequence of Pectobacterium versatile F131.</title>
        <authorList>
            <person name="Shirshikov F.V."/>
            <person name="Miroshnikov K."/>
            <person name="Toshakov S.V."/>
            <person name="Kabanova A.P."/>
            <person name="Barannik A.P."/>
            <person name="Shneider M."/>
            <person name="Ignatov A.N."/>
            <person name="Miroshnikov K.A."/>
            <person name="Mikhailova Y.V."/>
            <person name="Shelenkov A."/>
            <person name="Yanushevich Y.G."/>
            <person name="Evseev P.V."/>
        </authorList>
    </citation>
    <scope>NUCLEOTIDE SEQUENCE [LARGE SCALE GENOMIC DNA]</scope>
    <source>
        <strain evidence="2 3">F131</strain>
    </source>
</reference>
<dbReference type="PANTHER" id="PTHR39169">
    <property type="match status" value="1"/>
</dbReference>
<reference evidence="1" key="1">
    <citation type="submission" date="2017-12" db="EMBL/GenBank/DDBJ databases">
        <title>First report on the novel genomospecies/subspecies of Pectobacterium carotovorum in Russia.</title>
        <authorList>
            <person name="Shirshikov F.V."/>
            <person name="Miroshnikov K."/>
            <person name="Toshakov S.V."/>
            <person name="Kabanova A.P."/>
            <person name="Barannik A.P."/>
            <person name="Shneider M."/>
            <person name="Ignatov A.N."/>
            <person name="Miroshnikov K.A."/>
        </authorList>
    </citation>
    <scope>NUCLEOTIDE SEQUENCE [LARGE SCALE GENOMIC DNA]</scope>
    <source>
        <strain evidence="1">F131</strain>
    </source>
</reference>
<dbReference type="EMBL" id="PDVW01000015">
    <property type="protein sequence ID" value="POY49457.1"/>
    <property type="molecule type" value="Genomic_DNA"/>
</dbReference>
<organism evidence="1">
    <name type="scientific">Pectobacterium versatile</name>
    <dbReference type="NCBI Taxonomy" id="2488639"/>
    <lineage>
        <taxon>Bacteria</taxon>
        <taxon>Pseudomonadati</taxon>
        <taxon>Pseudomonadota</taxon>
        <taxon>Gammaproteobacteria</taxon>
        <taxon>Enterobacterales</taxon>
        <taxon>Pectobacteriaceae</taxon>
        <taxon>Pectobacterium</taxon>
    </lineage>
</organism>
<name>A0A855MF28_9GAMM</name>
<dbReference type="AlphaFoldDB" id="A0A855MF28"/>
<accession>A0A855MF28</accession>
<dbReference type="EMBL" id="CP065030">
    <property type="protein sequence ID" value="QPK16385.1"/>
    <property type="molecule type" value="Genomic_DNA"/>
</dbReference>
<dbReference type="PANTHER" id="PTHR39169:SF1">
    <property type="entry name" value="MONOOXYGENASE YDHR-RELATED"/>
    <property type="match status" value="1"/>
</dbReference>
<dbReference type="Proteomes" id="UP000237284">
    <property type="component" value="Chromosome"/>
</dbReference>